<dbReference type="NCBIfam" id="TIGR04056">
    <property type="entry name" value="OMP_RagA_SusC"/>
    <property type="match status" value="1"/>
</dbReference>
<dbReference type="Gene3D" id="3.55.50.30">
    <property type="match status" value="1"/>
</dbReference>
<dbReference type="RefSeq" id="WP_310093016.1">
    <property type="nucleotide sequence ID" value="NZ_JAVDUU010000001.1"/>
</dbReference>
<dbReference type="InterPro" id="IPR011662">
    <property type="entry name" value="Secretin/TonB_short_N"/>
</dbReference>
<keyword evidence="3 7" id="KW-1134">Transmembrane beta strand</keyword>
<dbReference type="Pfam" id="PF07715">
    <property type="entry name" value="Plug"/>
    <property type="match status" value="1"/>
</dbReference>
<dbReference type="InterPro" id="IPR039426">
    <property type="entry name" value="TonB-dep_rcpt-like"/>
</dbReference>
<dbReference type="NCBIfam" id="TIGR04057">
    <property type="entry name" value="SusC_RagA_signa"/>
    <property type="match status" value="1"/>
</dbReference>
<dbReference type="InterPro" id="IPR023996">
    <property type="entry name" value="TonB-dep_OMP_SusC/RagA"/>
</dbReference>
<dbReference type="Gene3D" id="2.60.40.1120">
    <property type="entry name" value="Carboxypeptidase-like, regulatory domain"/>
    <property type="match status" value="1"/>
</dbReference>
<dbReference type="InterPro" id="IPR012910">
    <property type="entry name" value="Plug_dom"/>
</dbReference>
<dbReference type="EMBL" id="JAVDUU010000001">
    <property type="protein sequence ID" value="MDR6941358.1"/>
    <property type="molecule type" value="Genomic_DNA"/>
</dbReference>
<accession>A0ABU1T7I4</accession>
<evidence type="ECO:0000256" key="5">
    <source>
        <dbReference type="ARBA" id="ARBA00023136"/>
    </source>
</evidence>
<evidence type="ECO:0000313" key="9">
    <source>
        <dbReference type="EMBL" id="MDR6941358.1"/>
    </source>
</evidence>
<evidence type="ECO:0000256" key="2">
    <source>
        <dbReference type="ARBA" id="ARBA00022448"/>
    </source>
</evidence>
<dbReference type="InterPro" id="IPR037066">
    <property type="entry name" value="Plug_dom_sf"/>
</dbReference>
<dbReference type="Pfam" id="PF07660">
    <property type="entry name" value="STN"/>
    <property type="match status" value="1"/>
</dbReference>
<dbReference type="PROSITE" id="PS52016">
    <property type="entry name" value="TONB_DEPENDENT_REC_3"/>
    <property type="match status" value="1"/>
</dbReference>
<dbReference type="InterPro" id="IPR023997">
    <property type="entry name" value="TonB-dep_OMP_SusC/RagA_CS"/>
</dbReference>
<feature type="domain" description="Secretin/TonB short N-terminal" evidence="8">
    <location>
        <begin position="69"/>
        <end position="119"/>
    </location>
</feature>
<gene>
    <name evidence="9" type="ORF">J2W55_001186</name>
</gene>
<dbReference type="Gene3D" id="2.40.170.20">
    <property type="entry name" value="TonB-dependent receptor, beta-barrel domain"/>
    <property type="match status" value="1"/>
</dbReference>
<dbReference type="SUPFAM" id="SSF49464">
    <property type="entry name" value="Carboxypeptidase regulatory domain-like"/>
    <property type="match status" value="1"/>
</dbReference>
<evidence type="ECO:0000256" key="4">
    <source>
        <dbReference type="ARBA" id="ARBA00022692"/>
    </source>
</evidence>
<dbReference type="Gene3D" id="2.170.130.10">
    <property type="entry name" value="TonB-dependent receptor, plug domain"/>
    <property type="match status" value="1"/>
</dbReference>
<comment type="subcellular location">
    <subcellularLocation>
        <location evidence="1 7">Cell outer membrane</location>
        <topology evidence="1 7">Multi-pass membrane protein</topology>
    </subcellularLocation>
</comment>
<keyword evidence="10" id="KW-1185">Reference proteome</keyword>
<dbReference type="Proteomes" id="UP001247620">
    <property type="component" value="Unassembled WGS sequence"/>
</dbReference>
<evidence type="ECO:0000256" key="6">
    <source>
        <dbReference type="ARBA" id="ARBA00023237"/>
    </source>
</evidence>
<evidence type="ECO:0000256" key="7">
    <source>
        <dbReference type="PROSITE-ProRule" id="PRU01360"/>
    </source>
</evidence>
<name>A0ABU1T7I4_9SPHI</name>
<protein>
    <submittedName>
        <fullName evidence="9">TonB-linked SusC/RagA family outer membrane protein</fullName>
    </submittedName>
</protein>
<proteinExistence type="inferred from homology"/>
<keyword evidence="2 7" id="KW-0813">Transport</keyword>
<organism evidence="9 10">
    <name type="scientific">Mucilaginibacter pocheonensis</name>
    <dbReference type="NCBI Taxonomy" id="398050"/>
    <lineage>
        <taxon>Bacteria</taxon>
        <taxon>Pseudomonadati</taxon>
        <taxon>Bacteroidota</taxon>
        <taxon>Sphingobacteriia</taxon>
        <taxon>Sphingobacteriales</taxon>
        <taxon>Sphingobacteriaceae</taxon>
        <taxon>Mucilaginibacter</taxon>
    </lineage>
</organism>
<comment type="caution">
    <text evidence="9">The sequence shown here is derived from an EMBL/GenBank/DDBJ whole genome shotgun (WGS) entry which is preliminary data.</text>
</comment>
<dbReference type="SMART" id="SM00965">
    <property type="entry name" value="STN"/>
    <property type="match status" value="1"/>
</dbReference>
<dbReference type="InterPro" id="IPR036942">
    <property type="entry name" value="Beta-barrel_TonB_sf"/>
</dbReference>
<keyword evidence="4 7" id="KW-0812">Transmembrane</keyword>
<comment type="similarity">
    <text evidence="7">Belongs to the TonB-dependent receptor family.</text>
</comment>
<evidence type="ECO:0000259" key="8">
    <source>
        <dbReference type="SMART" id="SM00965"/>
    </source>
</evidence>
<dbReference type="SUPFAM" id="SSF56935">
    <property type="entry name" value="Porins"/>
    <property type="match status" value="1"/>
</dbReference>
<sequence>MNLNLCAQTGQKRWFVPFKYLVVMKLIVLLITIACLQVSARTLAQNISLSEKNVPLTDVFNSIKKQSNYKFFWTGSDLSGFTVSVAVKNANIKDVMDKVLTGLPLTYSITENTIVIQKKETSFLDNLKTKTNLAGPGVNGIVKDETGKIMPGVTVKVKGTEQAATATNNDGIFQITVPNDEAVIVFSYIGYETQELRFKDIIQGAVITMKASETNLHEVVVSKGYYNERQALLTGNVSKISAKAIEQQPVANPLAALEGQVPGLFITQSTGNPGGGFKIQIRGQSSLINGTDPFIVIDGVPYNSKITGYDGPNSQGTLSGSNLAGGSPLNFINPYDIESIEILKDADATSIYGSRAANGAMLITTKKGKAGATRVSFNVNSGLTTPSRDITLMNTQQYLQVRHEAFKNDGITTIPANAYDLRLWDTTRYTNWSKVFLQNRAVYTDANASISGGNTNTQYLVGAGYNRQTTGTPELVPNAGADQKGSVHFNLNTQTPDQKFKLSLTAGYISDLNTVNGQTDLSFYRFTTAPDAPPLYNPDGSLNWMPPVQGARGSWTNPLAGQYGKYKSNTSNLTSSATISYTLMPGLDVKANLGYTNMQLDEVSTLPTTINDPGRNITTGTSYFGETNTHTWIVEPQANYTRKIGKGILSALVGASFNEQNASNQKLAGAGFINDGLLENIQSAGSITPQSYSSQYKYNALRARLNYTYEDKYILNLTANRDGSSRFGPGKQFGNFWSAGGAWIFSEEKFIKNNLSFLSFGKLRGSYGTTGNDQITDYRFLDLYNSIPSYTATSPSSGLRPQNLFNPDLAWEIDKKLEGGIELGFLNDRISFSASIFRNRSGNQLVTSPVSAVTGFKSIPANLPAVVQNTGQEFELRTMNIKTRDFSWSTSANLTIPKNKLLSFPGLAQSVYASKYVVGQPITILKVYHELGVNPQTGIYEFQAANGTVTSTPNSTTDMNAIVNTAPKFYGGFSNTFSYKGFSLDIMFQFVKQTGPNFFNAFNNNLGAQNVNFPISFYNDHWEQPGDVAKYQMSTQKSGAVSTAASNARSSDFAYSDASYIRLKNLALSWQIPGTWKERLHLQSCRIFLNAQNVLTITNYNGIDPETQGLGSPPKKVWVTGIQMTF</sequence>
<evidence type="ECO:0000313" key="10">
    <source>
        <dbReference type="Proteomes" id="UP001247620"/>
    </source>
</evidence>
<dbReference type="InterPro" id="IPR008969">
    <property type="entry name" value="CarboxyPept-like_regulatory"/>
</dbReference>
<evidence type="ECO:0000256" key="3">
    <source>
        <dbReference type="ARBA" id="ARBA00022452"/>
    </source>
</evidence>
<reference evidence="9 10" key="1">
    <citation type="submission" date="2023-07" db="EMBL/GenBank/DDBJ databases">
        <title>Sorghum-associated microbial communities from plants grown in Nebraska, USA.</title>
        <authorList>
            <person name="Schachtman D."/>
        </authorList>
    </citation>
    <scope>NUCLEOTIDE SEQUENCE [LARGE SCALE GENOMIC DNA]</scope>
    <source>
        <strain evidence="9 10">3262</strain>
    </source>
</reference>
<dbReference type="Pfam" id="PF13715">
    <property type="entry name" value="CarbopepD_reg_2"/>
    <property type="match status" value="1"/>
</dbReference>
<evidence type="ECO:0000256" key="1">
    <source>
        <dbReference type="ARBA" id="ARBA00004571"/>
    </source>
</evidence>
<keyword evidence="5 7" id="KW-0472">Membrane</keyword>
<keyword evidence="6 7" id="KW-0998">Cell outer membrane</keyword>